<dbReference type="PANTHER" id="PTHR43312:SF1">
    <property type="entry name" value="NADP-DEPENDENT OXIDOREDUCTASE DOMAIN-CONTAINING PROTEIN"/>
    <property type="match status" value="1"/>
</dbReference>
<evidence type="ECO:0000259" key="1">
    <source>
        <dbReference type="Pfam" id="PF00248"/>
    </source>
</evidence>
<reference evidence="2 3" key="1">
    <citation type="journal article" date="2016" name="Int. J. Syst. Evol. Microbiol.">
        <title>Oceanobacillus halophilus sp. nov., a novel moderately halophilic bacterium from a hypersaline lake.</title>
        <authorList>
            <person name="Amoozegar M.A."/>
            <person name="Bagheri M."/>
            <person name="Makhdoumi A."/>
            <person name="Nikou M.M."/>
            <person name="Fazeli S.A.S."/>
            <person name="Schumann P."/>
            <person name="Sproer C."/>
            <person name="Sanchez-Porro C."/>
            <person name="Ventosa A."/>
        </authorList>
    </citation>
    <scope>NUCLEOTIDE SEQUENCE [LARGE SCALE GENOMIC DNA]</scope>
    <source>
        <strain evidence="2 3">DSM 23996</strain>
    </source>
</reference>
<dbReference type="InterPro" id="IPR020471">
    <property type="entry name" value="AKR"/>
</dbReference>
<dbReference type="AlphaFoldDB" id="A0A495AGD7"/>
<dbReference type="PANTHER" id="PTHR43312">
    <property type="entry name" value="D-THREO-ALDOSE 1-DEHYDROGENASE"/>
    <property type="match status" value="1"/>
</dbReference>
<feature type="domain" description="NADP-dependent oxidoreductase" evidence="1">
    <location>
        <begin position="15"/>
        <end position="294"/>
    </location>
</feature>
<dbReference type="Proteomes" id="UP000269301">
    <property type="component" value="Unassembled WGS sequence"/>
</dbReference>
<dbReference type="InterPro" id="IPR023210">
    <property type="entry name" value="NADP_OxRdtase_dom"/>
</dbReference>
<name>A0A495AGD7_9BACI</name>
<gene>
    <name evidence="2" type="ORF">D8M06_02675</name>
</gene>
<sequence length="307" mass="34998">MKKNRLGKSDINISELTLGCMSLGTDKKNATKIIDAALDKGINHLDTADLYDFGLNEEMIGEIIHNKRKNIILTTKVGNHFNPYEKDWFWDPSKKYILHQVKESLRRLKTDYIDFYMLHGGTIDDPIPETIEAFEQLKQEGIIRAYGISSIRPNVIREYVKHSTIDAVMMQYSLLDRRPEEEILDLLHKHQISVLARGPLAKGLVSNHAKAQITKKGKKGYLNYTHNELLTLSEQLETLGGGDTYTKNELALKYVLHHPVVASAVFGASTVEQINENTNIKLSETLPAEIYHKLQHLTKPIIYDKHK</sequence>
<dbReference type="InterPro" id="IPR036812">
    <property type="entry name" value="NAD(P)_OxRdtase_dom_sf"/>
</dbReference>
<organism evidence="2 3">
    <name type="scientific">Oceanobacillus halophilus</name>
    <dbReference type="NCBI Taxonomy" id="930130"/>
    <lineage>
        <taxon>Bacteria</taxon>
        <taxon>Bacillati</taxon>
        <taxon>Bacillota</taxon>
        <taxon>Bacilli</taxon>
        <taxon>Bacillales</taxon>
        <taxon>Bacillaceae</taxon>
        <taxon>Oceanobacillus</taxon>
    </lineage>
</organism>
<evidence type="ECO:0000313" key="3">
    <source>
        <dbReference type="Proteomes" id="UP000269301"/>
    </source>
</evidence>
<dbReference type="PRINTS" id="PR00069">
    <property type="entry name" value="ALDKETRDTASE"/>
</dbReference>
<proteinExistence type="predicted"/>
<dbReference type="Gene3D" id="3.20.20.100">
    <property type="entry name" value="NADP-dependent oxidoreductase domain"/>
    <property type="match status" value="1"/>
</dbReference>
<dbReference type="GO" id="GO:0016491">
    <property type="term" value="F:oxidoreductase activity"/>
    <property type="evidence" value="ECO:0007669"/>
    <property type="project" value="InterPro"/>
</dbReference>
<protein>
    <submittedName>
        <fullName evidence="2">Aldo/keto reductase</fullName>
    </submittedName>
</protein>
<dbReference type="Pfam" id="PF00248">
    <property type="entry name" value="Aldo_ket_red"/>
    <property type="match status" value="1"/>
</dbReference>
<evidence type="ECO:0000313" key="2">
    <source>
        <dbReference type="EMBL" id="RKQ37725.1"/>
    </source>
</evidence>
<dbReference type="EMBL" id="RBZP01000001">
    <property type="protein sequence ID" value="RKQ37725.1"/>
    <property type="molecule type" value="Genomic_DNA"/>
</dbReference>
<accession>A0A495AGD7</accession>
<dbReference type="OrthoDB" id="9773828at2"/>
<dbReference type="InterPro" id="IPR053135">
    <property type="entry name" value="AKR2_Oxidoreductase"/>
</dbReference>
<dbReference type="RefSeq" id="WP_121202800.1">
    <property type="nucleotide sequence ID" value="NZ_RBZP01000001.1"/>
</dbReference>
<comment type="caution">
    <text evidence="2">The sequence shown here is derived from an EMBL/GenBank/DDBJ whole genome shotgun (WGS) entry which is preliminary data.</text>
</comment>
<dbReference type="SUPFAM" id="SSF51430">
    <property type="entry name" value="NAD(P)-linked oxidoreductase"/>
    <property type="match status" value="1"/>
</dbReference>
<dbReference type="CDD" id="cd19086">
    <property type="entry name" value="AKR_AKR11C1"/>
    <property type="match status" value="1"/>
</dbReference>
<keyword evidence="3" id="KW-1185">Reference proteome</keyword>